<evidence type="ECO:0000313" key="12">
    <source>
        <dbReference type="EMBL" id="RCS58350.1"/>
    </source>
</evidence>
<dbReference type="InterPro" id="IPR004604">
    <property type="entry name" value="DNA_recomb/repair_RecN"/>
</dbReference>
<sequence length="549" mass="60267">MLLSLHIRDFVLVDQLSLDFHAGFTVLTGETGAGKSILLDALGLALGAKGEAGMIRQGADKTEISAEFQPTPQSRDWLQTQSIDEEETLILRRTLDHSGRSKAFVNGSVVTLTQLRALSERLVDIHGQHAHQSLLKPEAQRALLDEHAQQGMLVKQVAQHYQTWQRLAQQLQHAQENASQLRREREQLEWQIAQISQLDLAEQEWETIQLEQQRLAHAAQLLEAATQATAVLTENDEAVIDQLQALIQRLQQASRYDNRLQASIELLEAARIHAQEASYALTDYSQQTELDPQRLVALEQRMQAIYDCSRKLRLAPETLLAQQAVWQTQLAALHASSDLDALTQAVAAAEATYRQHAQQLSQARATAAATLAQAVTTAMQTLNLNGGQCAIHLAPRKEPAAHGLEDIEFLFAGHAGVAPRPLSKVASGGELARISLALSVITSEATPVATLIFDEVDSGIGGAVAEVVGQRLAQLGEVRQVLCVTHLAQVAAQGQHHFMVKKTTTDGQTRSQIQVLTRTERVEEIARMLGGVNITPTTRQHAQEMLQID</sequence>
<dbReference type="InterPro" id="IPR003395">
    <property type="entry name" value="RecF/RecN/SMC_N"/>
</dbReference>
<keyword evidence="6" id="KW-0067">ATP-binding</keyword>
<evidence type="ECO:0000256" key="6">
    <source>
        <dbReference type="ARBA" id="ARBA00022840"/>
    </source>
</evidence>
<gene>
    <name evidence="12" type="ORF">DU000_05890</name>
</gene>
<comment type="function">
    <text evidence="1 9">May be involved in recombinational repair of damaged DNA.</text>
</comment>
<feature type="domain" description="RecF/RecN/SMC N-terminal" evidence="11">
    <location>
        <begin position="4"/>
        <end position="503"/>
    </location>
</feature>
<dbReference type="NCBIfam" id="TIGR00634">
    <property type="entry name" value="recN"/>
    <property type="match status" value="1"/>
</dbReference>
<dbReference type="SUPFAM" id="SSF52540">
    <property type="entry name" value="P-loop containing nucleoside triphosphate hydrolases"/>
    <property type="match status" value="1"/>
</dbReference>
<evidence type="ECO:0000256" key="4">
    <source>
        <dbReference type="ARBA" id="ARBA00022741"/>
    </source>
</evidence>
<dbReference type="PIRSF" id="PIRSF003128">
    <property type="entry name" value="RecN"/>
    <property type="match status" value="1"/>
</dbReference>
<keyword evidence="4" id="KW-0547">Nucleotide-binding</keyword>
<comment type="similarity">
    <text evidence="2 9">Belongs to the RecN family.</text>
</comment>
<dbReference type="RefSeq" id="WP_114402432.1">
    <property type="nucleotide sequence ID" value="NZ_QPGB01000002.1"/>
</dbReference>
<dbReference type="PANTHER" id="PTHR11059">
    <property type="entry name" value="DNA REPAIR PROTEIN RECN"/>
    <property type="match status" value="1"/>
</dbReference>
<dbReference type="Pfam" id="PF02463">
    <property type="entry name" value="SMC_N"/>
    <property type="match status" value="1"/>
</dbReference>
<evidence type="ECO:0000259" key="11">
    <source>
        <dbReference type="Pfam" id="PF02463"/>
    </source>
</evidence>
<dbReference type="PANTHER" id="PTHR11059:SF0">
    <property type="entry name" value="DNA REPAIR PROTEIN RECN"/>
    <property type="match status" value="1"/>
</dbReference>
<dbReference type="GO" id="GO:0009432">
    <property type="term" value="P:SOS response"/>
    <property type="evidence" value="ECO:0007669"/>
    <property type="project" value="TreeGrafter"/>
</dbReference>
<dbReference type="InterPro" id="IPR027417">
    <property type="entry name" value="P-loop_NTPase"/>
</dbReference>
<dbReference type="NCBIfam" id="NF008121">
    <property type="entry name" value="PRK10869.1"/>
    <property type="match status" value="1"/>
</dbReference>
<organism evidence="12 13">
    <name type="scientific">Parvibium lacunae</name>
    <dbReference type="NCBI Taxonomy" id="1888893"/>
    <lineage>
        <taxon>Bacteria</taxon>
        <taxon>Pseudomonadati</taxon>
        <taxon>Pseudomonadota</taxon>
        <taxon>Betaproteobacteria</taxon>
        <taxon>Burkholderiales</taxon>
        <taxon>Alcaligenaceae</taxon>
        <taxon>Parvibium</taxon>
    </lineage>
</organism>
<keyword evidence="5 9" id="KW-0227">DNA damage</keyword>
<dbReference type="EMBL" id="QPGB01000002">
    <property type="protein sequence ID" value="RCS58350.1"/>
    <property type="molecule type" value="Genomic_DNA"/>
</dbReference>
<evidence type="ECO:0000256" key="5">
    <source>
        <dbReference type="ARBA" id="ARBA00022763"/>
    </source>
</evidence>
<evidence type="ECO:0000256" key="2">
    <source>
        <dbReference type="ARBA" id="ARBA00009441"/>
    </source>
</evidence>
<dbReference type="FunFam" id="3.40.50.300:FF:000356">
    <property type="entry name" value="DNA repair protein RecN"/>
    <property type="match status" value="1"/>
</dbReference>
<keyword evidence="13" id="KW-1185">Reference proteome</keyword>
<dbReference type="FunFam" id="3.40.50.300:FF:000319">
    <property type="entry name" value="DNA repair protein RecN"/>
    <property type="match status" value="1"/>
</dbReference>
<dbReference type="GO" id="GO:0005524">
    <property type="term" value="F:ATP binding"/>
    <property type="evidence" value="ECO:0007669"/>
    <property type="project" value="UniProtKB-KW"/>
</dbReference>
<dbReference type="GO" id="GO:0006281">
    <property type="term" value="P:DNA repair"/>
    <property type="evidence" value="ECO:0007669"/>
    <property type="project" value="UniProtKB-KW"/>
</dbReference>
<dbReference type="GO" id="GO:0006310">
    <property type="term" value="P:DNA recombination"/>
    <property type="evidence" value="ECO:0007669"/>
    <property type="project" value="InterPro"/>
</dbReference>
<dbReference type="AlphaFoldDB" id="A0A368L5C9"/>
<keyword evidence="7 9" id="KW-0234">DNA repair</keyword>
<keyword evidence="10" id="KW-0175">Coiled coil</keyword>
<evidence type="ECO:0000256" key="10">
    <source>
        <dbReference type="SAM" id="Coils"/>
    </source>
</evidence>
<dbReference type="GO" id="GO:0043590">
    <property type="term" value="C:bacterial nucleoid"/>
    <property type="evidence" value="ECO:0007669"/>
    <property type="project" value="TreeGrafter"/>
</dbReference>
<reference evidence="12 13" key="1">
    <citation type="journal article" date="2018" name="Int. J. Syst. Evol. Microbiol.">
        <title>Parvibium lacunae gen. nov., sp. nov., a new member of the family Alcaligenaceae isolated from a freshwater pond.</title>
        <authorList>
            <person name="Chen W.M."/>
            <person name="Xie P.B."/>
            <person name="Hsu M.Y."/>
            <person name="Sheu S.Y."/>
        </authorList>
    </citation>
    <scope>NUCLEOTIDE SEQUENCE [LARGE SCALE GENOMIC DNA]</scope>
    <source>
        <strain evidence="12 13">KMB9</strain>
    </source>
</reference>
<evidence type="ECO:0000256" key="3">
    <source>
        <dbReference type="ARBA" id="ARBA00021315"/>
    </source>
</evidence>
<feature type="coiled-coil region" evidence="10">
    <location>
        <begin position="164"/>
        <end position="198"/>
    </location>
</feature>
<evidence type="ECO:0000256" key="1">
    <source>
        <dbReference type="ARBA" id="ARBA00003618"/>
    </source>
</evidence>
<comment type="caution">
    <text evidence="12">The sequence shown here is derived from an EMBL/GenBank/DDBJ whole genome shotgun (WGS) entry which is preliminary data.</text>
</comment>
<feature type="coiled-coil region" evidence="10">
    <location>
        <begin position="339"/>
        <end position="366"/>
    </location>
</feature>
<evidence type="ECO:0000256" key="7">
    <source>
        <dbReference type="ARBA" id="ARBA00023204"/>
    </source>
</evidence>
<protein>
    <recommendedName>
        <fullName evidence="3 9">DNA repair protein RecN</fullName>
    </recommendedName>
    <alternativeName>
        <fullName evidence="8 9">Recombination protein N</fullName>
    </alternativeName>
</protein>
<dbReference type="CDD" id="cd03241">
    <property type="entry name" value="ABC_RecN"/>
    <property type="match status" value="2"/>
</dbReference>
<evidence type="ECO:0000256" key="9">
    <source>
        <dbReference type="PIRNR" id="PIRNR003128"/>
    </source>
</evidence>
<dbReference type="Proteomes" id="UP000252357">
    <property type="component" value="Unassembled WGS sequence"/>
</dbReference>
<dbReference type="Gene3D" id="3.40.50.300">
    <property type="entry name" value="P-loop containing nucleotide triphosphate hydrolases"/>
    <property type="match status" value="2"/>
</dbReference>
<evidence type="ECO:0000313" key="13">
    <source>
        <dbReference type="Proteomes" id="UP000252357"/>
    </source>
</evidence>
<accession>A0A368L5C9</accession>
<name>A0A368L5C9_9BURK</name>
<evidence type="ECO:0000256" key="8">
    <source>
        <dbReference type="ARBA" id="ARBA00033408"/>
    </source>
</evidence>
<dbReference type="OrthoDB" id="9806954at2"/>
<proteinExistence type="inferred from homology"/>